<keyword evidence="1" id="KW-0175">Coiled coil</keyword>
<evidence type="ECO:0000256" key="2">
    <source>
        <dbReference type="SAM" id="MobiDB-lite"/>
    </source>
</evidence>
<dbReference type="EnsemblPlants" id="AET00711">
    <property type="protein sequence ID" value="AET00711"/>
    <property type="gene ID" value="MTR_5g095050"/>
</dbReference>
<reference evidence="5" key="3">
    <citation type="submission" date="2015-04" db="UniProtKB">
        <authorList>
            <consortium name="EnsemblPlants"/>
        </authorList>
    </citation>
    <scope>IDENTIFICATION</scope>
    <source>
        <strain evidence="5">cv. Jemalong A17</strain>
    </source>
</reference>
<gene>
    <name evidence="3" type="ordered locus">MTR_5g095050</name>
    <name evidence="4" type="ORF">MtrunA17_Chr5g0445961</name>
</gene>
<feature type="coiled-coil region" evidence="1">
    <location>
        <begin position="73"/>
        <end position="278"/>
    </location>
</feature>
<dbReference type="OrthoDB" id="1423221at2759"/>
<reference evidence="3 6" key="1">
    <citation type="journal article" date="2011" name="Nature">
        <title>The Medicago genome provides insight into the evolution of rhizobial symbioses.</title>
        <authorList>
            <person name="Young N.D."/>
            <person name="Debelle F."/>
            <person name="Oldroyd G.E."/>
            <person name="Geurts R."/>
            <person name="Cannon S.B."/>
            <person name="Udvardi M.K."/>
            <person name="Benedito V.A."/>
            <person name="Mayer K.F."/>
            <person name="Gouzy J."/>
            <person name="Schoof H."/>
            <person name="Van de Peer Y."/>
            <person name="Proost S."/>
            <person name="Cook D.R."/>
            <person name="Meyers B.C."/>
            <person name="Spannagl M."/>
            <person name="Cheung F."/>
            <person name="De Mita S."/>
            <person name="Krishnakumar V."/>
            <person name="Gundlach H."/>
            <person name="Zhou S."/>
            <person name="Mudge J."/>
            <person name="Bharti A.K."/>
            <person name="Murray J.D."/>
            <person name="Naoumkina M.A."/>
            <person name="Rosen B."/>
            <person name="Silverstein K.A."/>
            <person name="Tang H."/>
            <person name="Rombauts S."/>
            <person name="Zhao P.X."/>
            <person name="Zhou P."/>
            <person name="Barbe V."/>
            <person name="Bardou P."/>
            <person name="Bechner M."/>
            <person name="Bellec A."/>
            <person name="Berger A."/>
            <person name="Berges H."/>
            <person name="Bidwell S."/>
            <person name="Bisseling T."/>
            <person name="Choisne N."/>
            <person name="Couloux A."/>
            <person name="Denny R."/>
            <person name="Deshpande S."/>
            <person name="Dai X."/>
            <person name="Doyle J.J."/>
            <person name="Dudez A.M."/>
            <person name="Farmer A.D."/>
            <person name="Fouteau S."/>
            <person name="Franken C."/>
            <person name="Gibelin C."/>
            <person name="Gish J."/>
            <person name="Goldstein S."/>
            <person name="Gonzalez A.J."/>
            <person name="Green P.J."/>
            <person name="Hallab A."/>
            <person name="Hartog M."/>
            <person name="Hua A."/>
            <person name="Humphray S.J."/>
            <person name="Jeong D.H."/>
            <person name="Jing Y."/>
            <person name="Jocker A."/>
            <person name="Kenton S.M."/>
            <person name="Kim D.J."/>
            <person name="Klee K."/>
            <person name="Lai H."/>
            <person name="Lang C."/>
            <person name="Lin S."/>
            <person name="Macmil S.L."/>
            <person name="Magdelenat G."/>
            <person name="Matthews L."/>
            <person name="McCorrison J."/>
            <person name="Monaghan E.L."/>
            <person name="Mun J.H."/>
            <person name="Najar F.Z."/>
            <person name="Nicholson C."/>
            <person name="Noirot C."/>
            <person name="O'Bleness M."/>
            <person name="Paule C.R."/>
            <person name="Poulain J."/>
            <person name="Prion F."/>
            <person name="Qin B."/>
            <person name="Qu C."/>
            <person name="Retzel E.F."/>
            <person name="Riddle C."/>
            <person name="Sallet E."/>
            <person name="Samain S."/>
            <person name="Samson N."/>
            <person name="Sanders I."/>
            <person name="Saurat O."/>
            <person name="Scarpelli C."/>
            <person name="Schiex T."/>
            <person name="Segurens B."/>
            <person name="Severin A.J."/>
            <person name="Sherrier D.J."/>
            <person name="Shi R."/>
            <person name="Sims S."/>
            <person name="Singer S.R."/>
            <person name="Sinharoy S."/>
            <person name="Sterck L."/>
            <person name="Viollet A."/>
            <person name="Wang B.B."/>
            <person name="Wang K."/>
            <person name="Wang M."/>
            <person name="Wang X."/>
            <person name="Warfsmann J."/>
            <person name="Weissenbach J."/>
            <person name="White D.D."/>
            <person name="White J.D."/>
            <person name="Wiley G.B."/>
            <person name="Wincker P."/>
            <person name="Xing Y."/>
            <person name="Yang L."/>
            <person name="Yao Z."/>
            <person name="Ying F."/>
            <person name="Zhai J."/>
            <person name="Zhou L."/>
            <person name="Zuber A."/>
            <person name="Denarie J."/>
            <person name="Dixon R.A."/>
            <person name="May G.D."/>
            <person name="Schwartz D.C."/>
            <person name="Rogers J."/>
            <person name="Quetier F."/>
            <person name="Town C.D."/>
            <person name="Roe B.A."/>
        </authorList>
    </citation>
    <scope>NUCLEOTIDE SEQUENCE [LARGE SCALE GENOMIC DNA]</scope>
    <source>
        <strain evidence="3">A17</strain>
        <strain evidence="5 6">cv. Jemalong A17</strain>
    </source>
</reference>
<dbReference type="PaxDb" id="3880-AET00711"/>
<proteinExistence type="predicted"/>
<dbReference type="EMBL" id="PSQE01000005">
    <property type="protein sequence ID" value="RHN57957.1"/>
    <property type="molecule type" value="Genomic_DNA"/>
</dbReference>
<evidence type="ECO:0000313" key="7">
    <source>
        <dbReference type="Proteomes" id="UP000265566"/>
    </source>
</evidence>
<organism evidence="3 6">
    <name type="scientific">Medicago truncatula</name>
    <name type="common">Barrel medic</name>
    <name type="synonym">Medicago tribuloides</name>
    <dbReference type="NCBI Taxonomy" id="3880"/>
    <lineage>
        <taxon>Eukaryota</taxon>
        <taxon>Viridiplantae</taxon>
        <taxon>Streptophyta</taxon>
        <taxon>Embryophyta</taxon>
        <taxon>Tracheophyta</taxon>
        <taxon>Spermatophyta</taxon>
        <taxon>Magnoliopsida</taxon>
        <taxon>eudicotyledons</taxon>
        <taxon>Gunneridae</taxon>
        <taxon>Pentapetalae</taxon>
        <taxon>rosids</taxon>
        <taxon>fabids</taxon>
        <taxon>Fabales</taxon>
        <taxon>Fabaceae</taxon>
        <taxon>Papilionoideae</taxon>
        <taxon>50 kb inversion clade</taxon>
        <taxon>NPAAA clade</taxon>
        <taxon>Hologalegina</taxon>
        <taxon>IRL clade</taxon>
        <taxon>Trifolieae</taxon>
        <taxon>Medicago</taxon>
    </lineage>
</organism>
<feature type="coiled-coil region" evidence="1">
    <location>
        <begin position="324"/>
        <end position="351"/>
    </location>
</feature>
<reference evidence="3 6" key="2">
    <citation type="journal article" date="2014" name="BMC Genomics">
        <title>An improved genome release (version Mt4.0) for the model legume Medicago truncatula.</title>
        <authorList>
            <person name="Tang H."/>
            <person name="Krishnakumar V."/>
            <person name="Bidwell S."/>
            <person name="Rosen B."/>
            <person name="Chan A."/>
            <person name="Zhou S."/>
            <person name="Gentzbittel L."/>
            <person name="Childs K.L."/>
            <person name="Yandell M."/>
            <person name="Gundlach H."/>
            <person name="Mayer K.F."/>
            <person name="Schwartz D.C."/>
            <person name="Town C.D."/>
        </authorList>
    </citation>
    <scope>GENOME REANNOTATION</scope>
    <source>
        <strain evidence="5 6">cv. Jemalong A17</strain>
    </source>
</reference>
<dbReference type="Gramene" id="rna33550">
    <property type="protein sequence ID" value="RHN57957.1"/>
    <property type="gene ID" value="gene33550"/>
</dbReference>
<evidence type="ECO:0000313" key="4">
    <source>
        <dbReference type="EMBL" id="RHN57957.1"/>
    </source>
</evidence>
<keyword evidence="6" id="KW-1185">Reference proteome</keyword>
<accession>G7K4J5</accession>
<sequence>MNREPKLEPGSPSSNHVILDRDEDDEVGAFPMTTLDLEGMTIPDLVQVLLGSLQMETYERVEGVLVRRDLALKDQIQHLHKNVEMERQQLQMEKLSRLKAEEELKKREEICQKMKKVQESYNALLKEAKTAEKTHNKLKQESKETIEFLRKRNVGLKCEVDRLNEKKMEEDHELEVLRQKNGELECEVNKLEEERVEDGNKFDVLRKKNDELECEVNRLKEDMVEYGNKFEVLRKKSDELECEVNNLKEDRVEDGNKFEVLRKKNDDLKTEVNRLTEKTAEDGCELGVQRKVTGEMENKVLELTKLKEKWEEDCIVWAGIEIKNGELNETVNKNLATIRELRNENSKLANDKHNVDILLASWITKFRVLHEKVSRLEDDSKLLMSLNVSGGGNNERDPPVDFMAADSEEKDKEKESEVKDASSDDVLEMLSQKLHCSAPVGHVEVPAPIVAPSASQVDPVANAPVAIPYVPDPTNGNKRKSKSLHVKDVKKAKVRSSHVKDVKKAKVRSSHVKDVAKTKVRSSDRLRKLKTKMIAGLGKDASSPFVIEDSDEGDGIDKGDGIDD</sequence>
<feature type="compositionally biased region" description="Basic and acidic residues" evidence="2">
    <location>
        <begin position="555"/>
        <end position="564"/>
    </location>
</feature>
<dbReference type="HOGENOM" id="CLU_483467_0_0_1"/>
<reference evidence="4" key="5">
    <citation type="journal article" date="2018" name="Nat. Plants">
        <title>Whole-genome landscape of Medicago truncatula symbiotic genes.</title>
        <authorList>
            <person name="Pecrix Y."/>
            <person name="Gamas P."/>
            <person name="Carrere S."/>
        </authorList>
    </citation>
    <scope>NUCLEOTIDE SEQUENCE</scope>
    <source>
        <tissue evidence="4">Leaves</tissue>
    </source>
</reference>
<dbReference type="Proteomes" id="UP000002051">
    <property type="component" value="Chromosome 5"/>
</dbReference>
<dbReference type="EMBL" id="CM001221">
    <property type="protein sequence ID" value="AET00711.1"/>
    <property type="molecule type" value="Genomic_DNA"/>
</dbReference>
<evidence type="ECO:0000313" key="3">
    <source>
        <dbReference type="EMBL" id="AET00711.1"/>
    </source>
</evidence>
<evidence type="ECO:0000313" key="6">
    <source>
        <dbReference type="Proteomes" id="UP000002051"/>
    </source>
</evidence>
<feature type="region of interest" description="Disordered" evidence="2">
    <location>
        <begin position="1"/>
        <end position="23"/>
    </location>
</feature>
<reference evidence="7" key="4">
    <citation type="journal article" date="2018" name="Nat. Plants">
        <title>Whole-genome landscape of Medicago truncatula symbiotic genes.</title>
        <authorList>
            <person name="Pecrix Y."/>
            <person name="Staton S.E."/>
            <person name="Sallet E."/>
            <person name="Lelandais-Briere C."/>
            <person name="Moreau S."/>
            <person name="Carrere S."/>
            <person name="Blein T."/>
            <person name="Jardinaud M.F."/>
            <person name="Latrasse D."/>
            <person name="Zouine M."/>
            <person name="Zahm M."/>
            <person name="Kreplak J."/>
            <person name="Mayjonade B."/>
            <person name="Satge C."/>
            <person name="Perez M."/>
            <person name="Cauet S."/>
            <person name="Marande W."/>
            <person name="Chantry-Darmon C."/>
            <person name="Lopez-Roques C."/>
            <person name="Bouchez O."/>
            <person name="Berard A."/>
            <person name="Debelle F."/>
            <person name="Munos S."/>
            <person name="Bendahmane A."/>
            <person name="Berges H."/>
            <person name="Niebel A."/>
            <person name="Buitink J."/>
            <person name="Frugier F."/>
            <person name="Benhamed M."/>
            <person name="Crespi M."/>
            <person name="Gouzy J."/>
            <person name="Gamas P."/>
        </authorList>
    </citation>
    <scope>NUCLEOTIDE SEQUENCE [LARGE SCALE GENOMIC DNA]</scope>
    <source>
        <strain evidence="7">cv. Jemalong A17</strain>
    </source>
</reference>
<feature type="region of interest" description="Disordered" evidence="2">
    <location>
        <begin position="543"/>
        <end position="564"/>
    </location>
</feature>
<protein>
    <submittedName>
        <fullName evidence="3 5">Uncharacterized protein</fullName>
    </submittedName>
</protein>
<name>G7K4J5_MEDTR</name>
<dbReference type="Proteomes" id="UP000265566">
    <property type="component" value="Chromosome 5"/>
</dbReference>
<evidence type="ECO:0000256" key="1">
    <source>
        <dbReference type="SAM" id="Coils"/>
    </source>
</evidence>
<evidence type="ECO:0000313" key="5">
    <source>
        <dbReference type="EnsemblPlants" id="AET00711"/>
    </source>
</evidence>
<feature type="region of interest" description="Disordered" evidence="2">
    <location>
        <begin position="471"/>
        <end position="519"/>
    </location>
</feature>
<dbReference type="AlphaFoldDB" id="G7K4J5"/>